<dbReference type="Gene3D" id="2.130.10.10">
    <property type="entry name" value="YVTN repeat-like/Quinoprotein amine dehydrogenase"/>
    <property type="match status" value="2"/>
</dbReference>
<sequence>MTIKEIILEWLEDGFLCTEDARKSKVSDESSLIPSVKNDTGEIVTPKPLFPMYLEEDIQLESNFLVEYLEVIESMLQKGKGKLKDQSGLKNKDNMQISSDVDHKKCIPIEYERKNIFLSRVVFSVFDIPDSLVTKTSPQYEKVLQRNDLYKKAFNLHLDFPEFFQDQNTQEGYTETDSKSVETTPIVLKNGATLVNSYKMKEHYDEKEVFVKPPPKTFLEYIHSRTKFRNYKEFLAKIPEHPSILSRIRNSLYVMEKSLNYNTFKKSFLSYNDYKTDLEDLLRSPGKIETKSTTESDPKNLEESTSSEIYIGLRHIGLKHHLQFTLPSLQNDYRVTCIECNSKNPSIFISGYGVLPSKEMDISPRGIVLCWNIHKCEYPERIYHTEEAVECVEFSKSQPYLIAVGMRYGLLTVFDLRKTNSRSNVNNRHSSTRPTGTIMNVRWVRKKYSLGADMELLLTVSFDGLLTSWNLGKTLNGSVLRSIKRGENPNKEQRRFFLASDAAGTCLQLKPDDSNTFVVGTIEGQALLGEFNDPEDYTRVYNCHNGPLYDLQWSPVVNDIFMTCGVDHRVIIWDVHRTMISKTIFLQDSALRLALSNVKSTLFVVLTKKFIYVYDLAVHLHRPLLELQAKEDQCFTCAVFCSKNDWILVGVSNGDINLYELTDVAEPSENQSKILKEILLPES</sequence>
<evidence type="ECO:0000256" key="1">
    <source>
        <dbReference type="ARBA" id="ARBA00004611"/>
    </source>
</evidence>
<dbReference type="PANTHER" id="PTHR12442">
    <property type="entry name" value="DYNEIN INTERMEDIATE CHAIN"/>
    <property type="match status" value="1"/>
</dbReference>
<dbReference type="EMBL" id="BMAO01013258">
    <property type="protein sequence ID" value="GFQ87413.1"/>
    <property type="molecule type" value="Genomic_DNA"/>
</dbReference>
<keyword evidence="5" id="KW-0282">Flagellum</keyword>
<keyword evidence="2" id="KW-0963">Cytoplasm</keyword>
<keyword evidence="4" id="KW-0677">Repeat</keyword>
<dbReference type="GO" id="GO:0120293">
    <property type="term" value="C:dynein axonemal particle"/>
    <property type="evidence" value="ECO:0007669"/>
    <property type="project" value="UniProtKB-SubCell"/>
</dbReference>
<name>A0A8X6FS53_TRICU</name>
<evidence type="ECO:0000256" key="7">
    <source>
        <dbReference type="ARBA" id="ARBA00023212"/>
    </source>
</evidence>
<dbReference type="PROSITE" id="PS50082">
    <property type="entry name" value="WD_REPEATS_2"/>
    <property type="match status" value="1"/>
</dbReference>
<dbReference type="SMART" id="SM00320">
    <property type="entry name" value="WD40"/>
    <property type="match status" value="4"/>
</dbReference>
<evidence type="ECO:0000256" key="2">
    <source>
        <dbReference type="ARBA" id="ARBA00022490"/>
    </source>
</evidence>
<gene>
    <name evidence="13" type="primary">WDR78</name>
    <name evidence="13" type="ORF">TNCT_329851</name>
</gene>
<reference evidence="13" key="1">
    <citation type="submission" date="2020-07" db="EMBL/GenBank/DDBJ databases">
        <title>Multicomponent nature underlies the extraordinary mechanical properties of spider dragline silk.</title>
        <authorList>
            <person name="Kono N."/>
            <person name="Nakamura H."/>
            <person name="Mori M."/>
            <person name="Yoshida Y."/>
            <person name="Ohtoshi R."/>
            <person name="Malay A.D."/>
            <person name="Moran D.A.P."/>
            <person name="Tomita M."/>
            <person name="Numata K."/>
            <person name="Arakawa K."/>
        </authorList>
    </citation>
    <scope>NUCLEOTIDE SEQUENCE</scope>
</reference>
<protein>
    <recommendedName>
        <fullName evidence="10">Dynein axonemal intermediate chain 4</fullName>
    </recommendedName>
    <alternativeName>
        <fullName evidence="11">WD repeat-containing protein 78</fullName>
    </alternativeName>
</protein>
<keyword evidence="8" id="KW-0966">Cell projection</keyword>
<accession>A0A8X6FS53</accession>
<dbReference type="AlphaFoldDB" id="A0A8X6FS53"/>
<dbReference type="GO" id="GO:0045503">
    <property type="term" value="F:dynein light chain binding"/>
    <property type="evidence" value="ECO:0007669"/>
    <property type="project" value="TreeGrafter"/>
</dbReference>
<keyword evidence="6" id="KW-0969">Cilium</keyword>
<comment type="caution">
    <text evidence="13">The sequence shown here is derived from an EMBL/GenBank/DDBJ whole genome shotgun (WGS) entry which is preliminary data.</text>
</comment>
<dbReference type="OrthoDB" id="10259804at2759"/>
<dbReference type="Pfam" id="PF00400">
    <property type="entry name" value="WD40"/>
    <property type="match status" value="1"/>
</dbReference>
<proteinExistence type="predicted"/>
<keyword evidence="7" id="KW-0206">Cytoskeleton</keyword>
<dbReference type="InterPro" id="IPR036322">
    <property type="entry name" value="WD40_repeat_dom_sf"/>
</dbReference>
<comment type="subcellular location">
    <subcellularLocation>
        <location evidence="1">Cytoplasm</location>
        <location evidence="1">Cytoskeleton</location>
        <location evidence="1">Flagellum axoneme</location>
    </subcellularLocation>
    <subcellularLocation>
        <location evidence="9">Dynein axonemal particle</location>
    </subcellularLocation>
</comment>
<evidence type="ECO:0000256" key="9">
    <source>
        <dbReference type="ARBA" id="ARBA00024190"/>
    </source>
</evidence>
<evidence type="ECO:0000256" key="5">
    <source>
        <dbReference type="ARBA" id="ARBA00022846"/>
    </source>
</evidence>
<keyword evidence="3 12" id="KW-0853">WD repeat</keyword>
<dbReference type="InterPro" id="IPR050687">
    <property type="entry name" value="Dynein_IC"/>
</dbReference>
<dbReference type="Proteomes" id="UP000887116">
    <property type="component" value="Unassembled WGS sequence"/>
</dbReference>
<evidence type="ECO:0000256" key="10">
    <source>
        <dbReference type="ARBA" id="ARBA00040002"/>
    </source>
</evidence>
<organism evidence="13 14">
    <name type="scientific">Trichonephila clavata</name>
    <name type="common">Joro spider</name>
    <name type="synonym">Nephila clavata</name>
    <dbReference type="NCBI Taxonomy" id="2740835"/>
    <lineage>
        <taxon>Eukaryota</taxon>
        <taxon>Metazoa</taxon>
        <taxon>Ecdysozoa</taxon>
        <taxon>Arthropoda</taxon>
        <taxon>Chelicerata</taxon>
        <taxon>Arachnida</taxon>
        <taxon>Araneae</taxon>
        <taxon>Araneomorphae</taxon>
        <taxon>Entelegynae</taxon>
        <taxon>Araneoidea</taxon>
        <taxon>Nephilidae</taxon>
        <taxon>Trichonephila</taxon>
    </lineage>
</organism>
<dbReference type="InterPro" id="IPR015943">
    <property type="entry name" value="WD40/YVTN_repeat-like_dom_sf"/>
</dbReference>
<feature type="repeat" description="WD" evidence="12">
    <location>
        <begin position="541"/>
        <end position="583"/>
    </location>
</feature>
<evidence type="ECO:0000256" key="12">
    <source>
        <dbReference type="PROSITE-ProRule" id="PRU00221"/>
    </source>
</evidence>
<evidence type="ECO:0000256" key="4">
    <source>
        <dbReference type="ARBA" id="ARBA00022737"/>
    </source>
</evidence>
<evidence type="ECO:0000256" key="3">
    <source>
        <dbReference type="ARBA" id="ARBA00022574"/>
    </source>
</evidence>
<evidence type="ECO:0000313" key="13">
    <source>
        <dbReference type="EMBL" id="GFQ87413.1"/>
    </source>
</evidence>
<evidence type="ECO:0000256" key="8">
    <source>
        <dbReference type="ARBA" id="ARBA00023273"/>
    </source>
</evidence>
<evidence type="ECO:0000256" key="11">
    <source>
        <dbReference type="ARBA" id="ARBA00041557"/>
    </source>
</evidence>
<dbReference type="GO" id="GO:0003341">
    <property type="term" value="P:cilium movement"/>
    <property type="evidence" value="ECO:0007669"/>
    <property type="project" value="TreeGrafter"/>
</dbReference>
<dbReference type="SUPFAM" id="SSF50978">
    <property type="entry name" value="WD40 repeat-like"/>
    <property type="match status" value="1"/>
</dbReference>
<evidence type="ECO:0000256" key="6">
    <source>
        <dbReference type="ARBA" id="ARBA00023069"/>
    </source>
</evidence>
<keyword evidence="14" id="KW-1185">Reference proteome</keyword>
<dbReference type="GO" id="GO:0005858">
    <property type="term" value="C:axonemal dynein complex"/>
    <property type="evidence" value="ECO:0007669"/>
    <property type="project" value="TreeGrafter"/>
</dbReference>
<evidence type="ECO:0000313" key="14">
    <source>
        <dbReference type="Proteomes" id="UP000887116"/>
    </source>
</evidence>
<dbReference type="PANTHER" id="PTHR12442:SF12">
    <property type="entry name" value="DYNEIN AXONEMAL INTERMEDIATE CHAIN 4"/>
    <property type="match status" value="1"/>
</dbReference>
<dbReference type="InterPro" id="IPR001680">
    <property type="entry name" value="WD40_rpt"/>
</dbReference>
<dbReference type="GO" id="GO:0045504">
    <property type="term" value="F:dynein heavy chain binding"/>
    <property type="evidence" value="ECO:0007669"/>
    <property type="project" value="TreeGrafter"/>
</dbReference>